<feature type="transmembrane region" description="Helical" evidence="9">
    <location>
        <begin position="370"/>
        <end position="396"/>
    </location>
</feature>
<feature type="transmembrane region" description="Helical" evidence="9">
    <location>
        <begin position="654"/>
        <end position="671"/>
    </location>
</feature>
<dbReference type="InterPro" id="IPR004648">
    <property type="entry name" value="Oligpept_transpt"/>
</dbReference>
<evidence type="ECO:0000256" key="7">
    <source>
        <dbReference type="ARBA" id="ARBA00022989"/>
    </source>
</evidence>
<feature type="transmembrane region" description="Helical" evidence="9">
    <location>
        <begin position="435"/>
        <end position="452"/>
    </location>
</feature>
<feature type="transmembrane region" description="Helical" evidence="9">
    <location>
        <begin position="162"/>
        <end position="183"/>
    </location>
</feature>
<evidence type="ECO:0000256" key="1">
    <source>
        <dbReference type="ARBA" id="ARBA00004141"/>
    </source>
</evidence>
<proteinExistence type="inferred from homology"/>
<feature type="transmembrane region" description="Helical" evidence="9">
    <location>
        <begin position="223"/>
        <end position="241"/>
    </location>
</feature>
<protein>
    <submittedName>
        <fullName evidence="10">ISP4 LIKE PROTEIN</fullName>
    </submittedName>
</protein>
<feature type="transmembrane region" description="Helical" evidence="9">
    <location>
        <begin position="133"/>
        <end position="155"/>
    </location>
</feature>
<dbReference type="Proteomes" id="UP001151752">
    <property type="component" value="Chromosome 16"/>
</dbReference>
<evidence type="ECO:0000313" key="11">
    <source>
        <dbReference type="Proteomes" id="UP001151752"/>
    </source>
</evidence>
<comment type="similarity">
    <text evidence="2">Belongs to the oligopeptide OPT transporter (TC 2.A.67.1) family.</text>
</comment>
<dbReference type="AlphaFoldDB" id="A0A9Q0X0Y9"/>
<evidence type="ECO:0000313" key="10">
    <source>
        <dbReference type="EMBL" id="KAJ6776061.1"/>
    </source>
</evidence>
<keyword evidence="6" id="KW-0653">Protein transport</keyword>
<evidence type="ECO:0000256" key="9">
    <source>
        <dbReference type="SAM" id="Phobius"/>
    </source>
</evidence>
<evidence type="ECO:0000256" key="2">
    <source>
        <dbReference type="ARBA" id="ARBA00005484"/>
    </source>
</evidence>
<dbReference type="PANTHER" id="PTHR22601">
    <property type="entry name" value="ISP4 LIKE PROTEIN"/>
    <property type="match status" value="1"/>
</dbReference>
<keyword evidence="3" id="KW-0813">Transport</keyword>
<comment type="caution">
    <text evidence="10">The sequence shown here is derived from an EMBL/GenBank/DDBJ whole genome shotgun (WGS) entry which is preliminary data.</text>
</comment>
<name>A0A9Q0X0Y9_9ROSI</name>
<evidence type="ECO:0000256" key="5">
    <source>
        <dbReference type="ARBA" id="ARBA00022856"/>
    </source>
</evidence>
<feature type="transmembrane region" description="Helical" evidence="9">
    <location>
        <begin position="606"/>
        <end position="623"/>
    </location>
</feature>
<evidence type="ECO:0000256" key="8">
    <source>
        <dbReference type="ARBA" id="ARBA00023136"/>
    </source>
</evidence>
<keyword evidence="11" id="KW-1185">Reference proteome</keyword>
<sequence>MANLVDEAAPQLKLPDHEKNHFEIDEAEAEEVNDNPIEQVRLTVPITDDPTQAVLTIRTWVLGLAACILLSFVNQFFQYRSNQLSIGSVTIQILVLPIGKYMAAKFPEKTISVPFTKWSFSLNPGPFNMKEHVLITIFANCGAGGVYAVYIVTIIKAFYHRGLHPVAAMLLAQTTQLLGYGWAGTFRKILVDSPYMWWPSTLIQVSLFRALHEKEKRKKGERTRLQFFAMVFVASFAYYIVPGHFFPSLSALSFVCWIWKRSITAQQIGSGLNGLGIGSFGLDWATVASFLGTPLAYPFFAIVNTMVGFILVMYVLVPIAYWSNFREAKRFPIFSSHTFDHDGQRFNITRVLNDKTFDLNLSEYENYSKLYLSIFFAFIYGLSFASLTATLTHVALFDGKNILKMWKKTTTAVKDEFSDVHTRIMKKNYAVVPQWWFTAILVISVALSLVALEGFDHQLQLPWWGLLLACFIALIFTLPVGVVQATTNMQIGLNVITELVIGYMYPGKPVANVAFKTYGYISMTQALSFLGDFKIGHYMKIPPKSMFIVQHGGSSHLLKTSAIQTCFLMGVHGLVLEAMSSTMLQSSGEWWGPLRMFTDKGVYPEQNWWFLIGFLAPIPVWFLQRKFPEKKWIKLTHVPLILSATSAMPSAKTVHYWSWAFVGFVFNFIIYRRYKGWWAKHTYILSAALDAGVAFLGVILYFALQSRDIYGPSWWGADISDHCPLAKCPTAPGITVKGCPVF</sequence>
<reference evidence="10" key="1">
    <citation type="submission" date="2022-11" db="EMBL/GenBank/DDBJ databases">
        <authorList>
            <person name="Hyden B.L."/>
            <person name="Feng K."/>
            <person name="Yates T."/>
            <person name="Jawdy S."/>
            <person name="Smart L.B."/>
            <person name="Muchero W."/>
        </authorList>
    </citation>
    <scope>NUCLEOTIDE SEQUENCE</scope>
    <source>
        <tissue evidence="10">Shoot tip</tissue>
    </source>
</reference>
<evidence type="ECO:0000256" key="3">
    <source>
        <dbReference type="ARBA" id="ARBA00022448"/>
    </source>
</evidence>
<reference evidence="10" key="2">
    <citation type="journal article" date="2023" name="Int. J. Mol. Sci.">
        <title>De Novo Assembly and Annotation of 11 Diverse Shrub Willow (Salix) Genomes Reveals Novel Gene Organization in Sex-Linked Regions.</title>
        <authorList>
            <person name="Hyden B."/>
            <person name="Feng K."/>
            <person name="Yates T.B."/>
            <person name="Jawdy S."/>
            <person name="Cereghino C."/>
            <person name="Smart L.B."/>
            <person name="Muchero W."/>
        </authorList>
    </citation>
    <scope>NUCLEOTIDE SEQUENCE</scope>
    <source>
        <tissue evidence="10">Shoot tip</tissue>
    </source>
</reference>
<keyword evidence="7 9" id="KW-1133">Transmembrane helix</keyword>
<keyword evidence="4 9" id="KW-0812">Transmembrane</keyword>
<dbReference type="GO" id="GO:0035673">
    <property type="term" value="F:oligopeptide transmembrane transporter activity"/>
    <property type="evidence" value="ECO:0007669"/>
    <property type="project" value="InterPro"/>
</dbReference>
<feature type="transmembrane region" description="Helical" evidence="9">
    <location>
        <begin position="57"/>
        <end position="77"/>
    </location>
</feature>
<feature type="transmembrane region" description="Helical" evidence="9">
    <location>
        <begin position="464"/>
        <end position="483"/>
    </location>
</feature>
<dbReference type="NCBIfam" id="TIGR00727">
    <property type="entry name" value="ISP4_OPT"/>
    <property type="match status" value="1"/>
</dbReference>
<dbReference type="GO" id="GO:0015031">
    <property type="term" value="P:protein transport"/>
    <property type="evidence" value="ECO:0007669"/>
    <property type="project" value="UniProtKB-KW"/>
</dbReference>
<accession>A0A9Q0X0Y9</accession>
<feature type="transmembrane region" description="Helical" evidence="9">
    <location>
        <begin position="84"/>
        <end position="103"/>
    </location>
</feature>
<dbReference type="Pfam" id="PF03169">
    <property type="entry name" value="OPT"/>
    <property type="match status" value="1"/>
</dbReference>
<feature type="transmembrane region" description="Helical" evidence="9">
    <location>
        <begin position="299"/>
        <end position="322"/>
    </location>
</feature>
<organism evidence="10 11">
    <name type="scientific">Salix koriyanagi</name>
    <dbReference type="NCBI Taxonomy" id="2511006"/>
    <lineage>
        <taxon>Eukaryota</taxon>
        <taxon>Viridiplantae</taxon>
        <taxon>Streptophyta</taxon>
        <taxon>Embryophyta</taxon>
        <taxon>Tracheophyta</taxon>
        <taxon>Spermatophyta</taxon>
        <taxon>Magnoliopsida</taxon>
        <taxon>eudicotyledons</taxon>
        <taxon>Gunneridae</taxon>
        <taxon>Pentapetalae</taxon>
        <taxon>rosids</taxon>
        <taxon>fabids</taxon>
        <taxon>Malpighiales</taxon>
        <taxon>Salicaceae</taxon>
        <taxon>Saliceae</taxon>
        <taxon>Salix</taxon>
    </lineage>
</organism>
<comment type="subcellular location">
    <subcellularLocation>
        <location evidence="1">Membrane</location>
        <topology evidence="1">Multi-pass membrane protein</topology>
    </subcellularLocation>
</comment>
<keyword evidence="8 9" id="KW-0472">Membrane</keyword>
<feature type="transmembrane region" description="Helical" evidence="9">
    <location>
        <begin position="683"/>
        <end position="704"/>
    </location>
</feature>
<evidence type="ECO:0000256" key="4">
    <source>
        <dbReference type="ARBA" id="ARBA00022692"/>
    </source>
</evidence>
<dbReference type="GO" id="GO:0016020">
    <property type="term" value="C:membrane"/>
    <property type="evidence" value="ECO:0007669"/>
    <property type="project" value="UniProtKB-SubCell"/>
</dbReference>
<dbReference type="EMBL" id="JAPFFM010000001">
    <property type="protein sequence ID" value="KAJ6776061.1"/>
    <property type="molecule type" value="Genomic_DNA"/>
</dbReference>
<dbReference type="InterPro" id="IPR004813">
    <property type="entry name" value="OPT"/>
</dbReference>
<dbReference type="NCBIfam" id="TIGR00728">
    <property type="entry name" value="OPT_sfam"/>
    <property type="match status" value="1"/>
</dbReference>
<gene>
    <name evidence="10" type="ORF">OIU74_000274</name>
</gene>
<keyword evidence="5" id="KW-0571">Peptide transport</keyword>
<feature type="transmembrane region" description="Helical" evidence="9">
    <location>
        <begin position="195"/>
        <end position="211"/>
    </location>
</feature>
<evidence type="ECO:0000256" key="6">
    <source>
        <dbReference type="ARBA" id="ARBA00022927"/>
    </source>
</evidence>